<gene>
    <name evidence="2" type="ORF">VLY81_11580</name>
</gene>
<evidence type="ECO:0000256" key="1">
    <source>
        <dbReference type="SAM" id="SignalP"/>
    </source>
</evidence>
<evidence type="ECO:0000313" key="2">
    <source>
        <dbReference type="EMBL" id="WRP14056.1"/>
    </source>
</evidence>
<proteinExistence type="predicted"/>
<dbReference type="PANTHER" id="PTHR43649:SF12">
    <property type="entry name" value="DIACETYLCHITOBIOSE BINDING PROTEIN DASA"/>
    <property type="match status" value="1"/>
</dbReference>
<feature type="signal peptide" evidence="1">
    <location>
        <begin position="1"/>
        <end position="36"/>
    </location>
</feature>
<keyword evidence="1" id="KW-0732">Signal</keyword>
<accession>A0ABZ1BNQ0</accession>
<evidence type="ECO:0000313" key="3">
    <source>
        <dbReference type="Proteomes" id="UP001333102"/>
    </source>
</evidence>
<dbReference type="InterPro" id="IPR006059">
    <property type="entry name" value="SBP"/>
</dbReference>
<protein>
    <submittedName>
        <fullName evidence="2">Extracellular solute-binding protein</fullName>
    </submittedName>
</protein>
<dbReference type="EMBL" id="CP141614">
    <property type="protein sequence ID" value="WRP14056.1"/>
    <property type="molecule type" value="Genomic_DNA"/>
</dbReference>
<dbReference type="Pfam" id="PF01547">
    <property type="entry name" value="SBP_bac_1"/>
    <property type="match status" value="1"/>
</dbReference>
<dbReference type="Gene3D" id="3.40.190.10">
    <property type="entry name" value="Periplasmic binding protein-like II"/>
    <property type="match status" value="1"/>
</dbReference>
<dbReference type="PANTHER" id="PTHR43649">
    <property type="entry name" value="ARABINOSE-BINDING PROTEIN-RELATED"/>
    <property type="match status" value="1"/>
</dbReference>
<dbReference type="PROSITE" id="PS51257">
    <property type="entry name" value="PROKAR_LIPOPROTEIN"/>
    <property type="match status" value="1"/>
</dbReference>
<dbReference type="InterPro" id="IPR050490">
    <property type="entry name" value="Bact_solute-bd_prot1"/>
</dbReference>
<dbReference type="RefSeq" id="WP_324668344.1">
    <property type="nucleotide sequence ID" value="NZ_CP141614.1"/>
</dbReference>
<sequence length="422" mass="44940">MRWHAHGGGRGDPGRPGRWALMVALLWAMACPLASAAPSPEPASVTVTLWVPARGGYLAAWREAARLAAAAHPDVFIAIEPIWADYGARLTLALAEGHAPELVALPSALAARLAARGWLTPVDEMVRRHPPAPAARVPFTWEGRLYALPGVMDPVVLYADAGALAEAGVSAEHLSTWDALLDAARRVRAAGRLPWPTVVNGWPPLAMFIWQAGGTLLTSAGQPWDSAEAVATAATFYRRFVAEELSPSAPWSWAEPADLPFRRGEVALFMGLLSDPLELPDAASPFRPGEPGVVGPAGRRVRVVPAPAGPAAAATWLSLEGVAIPRTAPPAASQALAHLAEALEAMGWQPSLERRPEARAVALEALARARAMPAHPAFLEFDAVWWQDVVVPLVQGNGPLDVEELLQRAGRRLEQALQAMPR</sequence>
<keyword evidence="3" id="KW-1185">Reference proteome</keyword>
<name>A0ABZ1BNQ0_9FIRM</name>
<dbReference type="Proteomes" id="UP001333102">
    <property type="component" value="Chromosome"/>
</dbReference>
<feature type="chain" id="PRO_5045427593" evidence="1">
    <location>
        <begin position="37"/>
        <end position="422"/>
    </location>
</feature>
<reference evidence="3" key="1">
    <citation type="submission" date="2023-12" db="EMBL/GenBank/DDBJ databases">
        <title>Novel isolates from deep terrestrial aquifers shed light on the physiology and ecology of the class Limnochordia.</title>
        <authorList>
            <person name="Karnachuk O.V."/>
            <person name="Lukina A.P."/>
            <person name="Avakyan M.R."/>
            <person name="Kadnikov V."/>
            <person name="Begmatov S."/>
            <person name="Beletsky A.V."/>
            <person name="Mardanov A.V."/>
            <person name="Ravin N.V."/>
        </authorList>
    </citation>
    <scope>NUCLEOTIDE SEQUENCE [LARGE SCALE GENOMIC DNA]</scope>
    <source>
        <strain evidence="3">LN</strain>
    </source>
</reference>
<organism evidence="2 3">
    <name type="scientific">Geochorda subterranea</name>
    <dbReference type="NCBI Taxonomy" id="3109564"/>
    <lineage>
        <taxon>Bacteria</taxon>
        <taxon>Bacillati</taxon>
        <taxon>Bacillota</taxon>
        <taxon>Limnochordia</taxon>
        <taxon>Limnochordales</taxon>
        <taxon>Geochordaceae</taxon>
        <taxon>Geochorda</taxon>
    </lineage>
</organism>
<dbReference type="SUPFAM" id="SSF53850">
    <property type="entry name" value="Periplasmic binding protein-like II"/>
    <property type="match status" value="1"/>
</dbReference>